<dbReference type="Pfam" id="PF01728">
    <property type="entry name" value="FtsJ"/>
    <property type="match status" value="1"/>
</dbReference>
<protein>
    <recommendedName>
        <fullName evidence="4">Ribosomal RNA methyltransferase FtsJ domain-containing protein</fullName>
    </recommendedName>
</protein>
<organism evidence="5 6">
    <name type="scientific">Periconia macrospinosa</name>
    <dbReference type="NCBI Taxonomy" id="97972"/>
    <lineage>
        <taxon>Eukaryota</taxon>
        <taxon>Fungi</taxon>
        <taxon>Dikarya</taxon>
        <taxon>Ascomycota</taxon>
        <taxon>Pezizomycotina</taxon>
        <taxon>Dothideomycetes</taxon>
        <taxon>Pleosporomycetidae</taxon>
        <taxon>Pleosporales</taxon>
        <taxon>Massarineae</taxon>
        <taxon>Periconiaceae</taxon>
        <taxon>Periconia</taxon>
    </lineage>
</organism>
<reference evidence="5 6" key="1">
    <citation type="journal article" date="2018" name="Sci. Rep.">
        <title>Comparative genomics provides insights into the lifestyle and reveals functional heterogeneity of dark septate endophytic fungi.</title>
        <authorList>
            <person name="Knapp D.G."/>
            <person name="Nemeth J.B."/>
            <person name="Barry K."/>
            <person name="Hainaut M."/>
            <person name="Henrissat B."/>
            <person name="Johnson J."/>
            <person name="Kuo A."/>
            <person name="Lim J.H.P."/>
            <person name="Lipzen A."/>
            <person name="Nolan M."/>
            <person name="Ohm R.A."/>
            <person name="Tamas L."/>
            <person name="Grigoriev I.V."/>
            <person name="Spatafora J.W."/>
            <person name="Nagy L.G."/>
            <person name="Kovacs G.M."/>
        </authorList>
    </citation>
    <scope>NUCLEOTIDE SEQUENCE [LARGE SCALE GENOMIC DNA]</scope>
    <source>
        <strain evidence="5 6">DSE2036</strain>
    </source>
</reference>
<evidence type="ECO:0000256" key="2">
    <source>
        <dbReference type="ARBA" id="ARBA00022679"/>
    </source>
</evidence>
<dbReference type="Gene3D" id="3.40.50.150">
    <property type="entry name" value="Vaccinia Virus protein VP39"/>
    <property type="match status" value="1"/>
</dbReference>
<dbReference type="PANTHER" id="PTHR10920">
    <property type="entry name" value="RIBOSOMAL RNA METHYLTRANSFERASE"/>
    <property type="match status" value="1"/>
</dbReference>
<evidence type="ECO:0000259" key="4">
    <source>
        <dbReference type="Pfam" id="PF01728"/>
    </source>
</evidence>
<dbReference type="SUPFAM" id="SSF53335">
    <property type="entry name" value="S-adenosyl-L-methionine-dependent methyltransferases"/>
    <property type="match status" value="1"/>
</dbReference>
<gene>
    <name evidence="5" type="ORF">DM02DRAFT_620659</name>
</gene>
<evidence type="ECO:0000256" key="3">
    <source>
        <dbReference type="ARBA" id="ARBA00022691"/>
    </source>
</evidence>
<dbReference type="EMBL" id="KZ805935">
    <property type="protein sequence ID" value="PVH91178.1"/>
    <property type="molecule type" value="Genomic_DNA"/>
</dbReference>
<feature type="domain" description="Ribosomal RNA methyltransferase FtsJ" evidence="4">
    <location>
        <begin position="87"/>
        <end position="270"/>
    </location>
</feature>
<dbReference type="AlphaFoldDB" id="A0A2V1CZJ3"/>
<dbReference type="STRING" id="97972.A0A2V1CZJ3"/>
<dbReference type="InterPro" id="IPR002877">
    <property type="entry name" value="RNA_MeTrfase_FtsJ_dom"/>
</dbReference>
<dbReference type="OrthoDB" id="417125at2759"/>
<keyword evidence="6" id="KW-1185">Reference proteome</keyword>
<evidence type="ECO:0000256" key="1">
    <source>
        <dbReference type="ARBA" id="ARBA00022603"/>
    </source>
</evidence>
<dbReference type="InterPro" id="IPR050082">
    <property type="entry name" value="RNA_methyltr_RlmE"/>
</dbReference>
<dbReference type="GO" id="GO:0005737">
    <property type="term" value="C:cytoplasm"/>
    <property type="evidence" value="ECO:0007669"/>
    <property type="project" value="TreeGrafter"/>
</dbReference>
<dbReference type="InterPro" id="IPR029063">
    <property type="entry name" value="SAM-dependent_MTases_sf"/>
</dbReference>
<dbReference type="GO" id="GO:0030488">
    <property type="term" value="P:tRNA methylation"/>
    <property type="evidence" value="ECO:0007669"/>
    <property type="project" value="TreeGrafter"/>
</dbReference>
<keyword evidence="3" id="KW-0949">S-adenosyl-L-methionine</keyword>
<dbReference type="Proteomes" id="UP000244855">
    <property type="component" value="Unassembled WGS sequence"/>
</dbReference>
<evidence type="ECO:0000313" key="6">
    <source>
        <dbReference type="Proteomes" id="UP000244855"/>
    </source>
</evidence>
<evidence type="ECO:0000313" key="5">
    <source>
        <dbReference type="EMBL" id="PVH91178.1"/>
    </source>
</evidence>
<dbReference type="GO" id="GO:0008175">
    <property type="term" value="F:tRNA methyltransferase activity"/>
    <property type="evidence" value="ECO:0007669"/>
    <property type="project" value="TreeGrafter"/>
</dbReference>
<dbReference type="GO" id="GO:0002181">
    <property type="term" value="P:cytoplasmic translation"/>
    <property type="evidence" value="ECO:0007669"/>
    <property type="project" value="TreeGrafter"/>
</dbReference>
<dbReference type="PANTHER" id="PTHR10920:SF12">
    <property type="entry name" value="TRNA (CYTIDINE(32)_GUANOSINE(34)-2'-O)-METHYLTRANSFERASE-RELATED"/>
    <property type="match status" value="1"/>
</dbReference>
<sequence>MESAGSQEVSLLSRRFQDFLLTDESYQRLHTLQVKGWSTPGGDAHFQERQSRAVSLDKKAKWRMFNMMRAIARQMDNETGAYSLAGNKPKVLDLCMAPGGYVAYFLERFPEGCADAVTLPVKEGGHQVLLPFGSRNNHVHVTFADVTMFATELGVQSIPEEHPDKQKLLALWPYSQHSYDLVICDGQALRTQNLAEYRKTCEQSRLFNSQLVLALKKVRPGGTIIALLHKSHKWRTFSLLRMFSKFSDIQLFKPDRFHAEKSSFYLVAKNVRPESQDAIVAIEKFAWSWIRGTFSDATGPSEDNDDDDSDEGEMKLLLEDFGHKFIFLAKPVWEIQATALANARWMNHDSACVRGFSFVGGGVNGESKKLEGEIIS</sequence>
<accession>A0A2V1CZJ3</accession>
<proteinExistence type="predicted"/>
<keyword evidence="2" id="KW-0808">Transferase</keyword>
<name>A0A2V1CZJ3_9PLEO</name>
<keyword evidence="1" id="KW-0489">Methyltransferase</keyword>